<proteinExistence type="predicted"/>
<feature type="region of interest" description="Disordered" evidence="1">
    <location>
        <begin position="172"/>
        <end position="195"/>
    </location>
</feature>
<feature type="compositionally biased region" description="Low complexity" evidence="1">
    <location>
        <begin position="172"/>
        <end position="187"/>
    </location>
</feature>
<feature type="compositionally biased region" description="Pro residues" evidence="1">
    <location>
        <begin position="73"/>
        <end position="86"/>
    </location>
</feature>
<evidence type="ECO:0000313" key="2">
    <source>
        <dbReference type="EMBL" id="UYV61812.1"/>
    </source>
</evidence>
<dbReference type="Proteomes" id="UP001235939">
    <property type="component" value="Chromosome 01"/>
</dbReference>
<evidence type="ECO:0000313" key="3">
    <source>
        <dbReference type="Proteomes" id="UP001235939"/>
    </source>
</evidence>
<gene>
    <name evidence="2" type="ORF">LAZ67_1006703</name>
</gene>
<reference evidence="2 3" key="1">
    <citation type="submission" date="2022-01" db="EMBL/GenBank/DDBJ databases">
        <title>A chromosomal length assembly of Cordylochernes scorpioides.</title>
        <authorList>
            <person name="Zeh D."/>
            <person name="Zeh J."/>
        </authorList>
    </citation>
    <scope>NUCLEOTIDE SEQUENCE [LARGE SCALE GENOMIC DNA]</scope>
    <source>
        <strain evidence="2">IN4F17</strain>
        <tissue evidence="2">Whole Body</tissue>
    </source>
</reference>
<name>A0ABY6JYR1_9ARAC</name>
<dbReference type="EMBL" id="CP092863">
    <property type="protein sequence ID" value="UYV61812.1"/>
    <property type="molecule type" value="Genomic_DNA"/>
</dbReference>
<evidence type="ECO:0000256" key="1">
    <source>
        <dbReference type="SAM" id="MobiDB-lite"/>
    </source>
</evidence>
<keyword evidence="3" id="KW-1185">Reference proteome</keyword>
<accession>A0ABY6JYR1</accession>
<protein>
    <submittedName>
        <fullName evidence="2">GATA3</fullName>
    </submittedName>
</protein>
<organism evidence="2 3">
    <name type="scientific">Cordylochernes scorpioides</name>
    <dbReference type="NCBI Taxonomy" id="51811"/>
    <lineage>
        <taxon>Eukaryota</taxon>
        <taxon>Metazoa</taxon>
        <taxon>Ecdysozoa</taxon>
        <taxon>Arthropoda</taxon>
        <taxon>Chelicerata</taxon>
        <taxon>Arachnida</taxon>
        <taxon>Pseudoscorpiones</taxon>
        <taxon>Cheliferoidea</taxon>
        <taxon>Chernetidae</taxon>
        <taxon>Cordylochernes</taxon>
    </lineage>
</organism>
<sequence>MLLCFSLRYLNSILGGFELSEVDNVTCVLTARMGSSQMCRPHFHTPLHPWLSDTKPVVPHASQWCSPFSSKPHPSPPAGPHGPPHSSPHLFTFPPTPPKDVTPDPGVDYASGDDKVAVSNMISAALSNCSKAPPREGAFVPHPLHHPSYPPFGHPGDGSGGYPVFSSSSAPLLSSKSSSPSNSVSSKSRTKGRSSAGKQGLHLFVLFMISFF</sequence>
<feature type="region of interest" description="Disordered" evidence="1">
    <location>
        <begin position="68"/>
        <end position="112"/>
    </location>
</feature>